<organism evidence="2 3">
    <name type="scientific">Mucuna pruriens</name>
    <name type="common">Velvet bean</name>
    <name type="synonym">Dolichos pruriens</name>
    <dbReference type="NCBI Taxonomy" id="157652"/>
    <lineage>
        <taxon>Eukaryota</taxon>
        <taxon>Viridiplantae</taxon>
        <taxon>Streptophyta</taxon>
        <taxon>Embryophyta</taxon>
        <taxon>Tracheophyta</taxon>
        <taxon>Spermatophyta</taxon>
        <taxon>Magnoliopsida</taxon>
        <taxon>eudicotyledons</taxon>
        <taxon>Gunneridae</taxon>
        <taxon>Pentapetalae</taxon>
        <taxon>rosids</taxon>
        <taxon>fabids</taxon>
        <taxon>Fabales</taxon>
        <taxon>Fabaceae</taxon>
        <taxon>Papilionoideae</taxon>
        <taxon>50 kb inversion clade</taxon>
        <taxon>NPAAA clade</taxon>
        <taxon>indigoferoid/millettioid clade</taxon>
        <taxon>Phaseoleae</taxon>
        <taxon>Mucuna</taxon>
    </lineage>
</organism>
<evidence type="ECO:0000313" key="3">
    <source>
        <dbReference type="Proteomes" id="UP000257109"/>
    </source>
</evidence>
<accession>A0A371FK82</accession>
<feature type="region of interest" description="Disordered" evidence="1">
    <location>
        <begin position="96"/>
        <end position="127"/>
    </location>
</feature>
<dbReference type="EMBL" id="QJKJ01008764">
    <property type="protein sequence ID" value="RDX78735.1"/>
    <property type="molecule type" value="Genomic_DNA"/>
</dbReference>
<keyword evidence="3" id="KW-1185">Reference proteome</keyword>
<dbReference type="Proteomes" id="UP000257109">
    <property type="component" value="Unassembled WGS sequence"/>
</dbReference>
<feature type="non-terminal residue" evidence="2">
    <location>
        <position position="1"/>
    </location>
</feature>
<sequence length="361" mass="40917">SSLTLSRPFETESVRLLRPTLHLAETVLNSSMSRQNWISLCRERVSILHLRVFYITLSQSSTLCVTTRFVTTTKLGRGRHQRFRNVEKTKRRGRIRLGQEPGQKGSKVGYAPRAQGAPKTRGELGHDQHGGGEIVEDGAEMDLARAGVEEKFRGGRDGLGLGRRSIFNRDSIHTIRGRKSYLDLVVSSSRLFPKVSPPDAPIASARLSLSRVFFVKSVRSRRKISDPPLIRGFYRYRLRESQLWLFGSDSFGVLHYVLERIRPRVDYAITTKYELIKLASLPGTQVLLSSSDPLYDLDPEIEITLRMLRRARNIVLSNSNSSNSVSSSDYSSPITNSFNSVEYSSINNLQSRNRWKTMIEL</sequence>
<name>A0A371FK82_MUCPR</name>
<dbReference type="AlphaFoldDB" id="A0A371FK82"/>
<evidence type="ECO:0000256" key="1">
    <source>
        <dbReference type="SAM" id="MobiDB-lite"/>
    </source>
</evidence>
<evidence type="ECO:0000313" key="2">
    <source>
        <dbReference type="EMBL" id="RDX78735.1"/>
    </source>
</evidence>
<reference evidence="2" key="1">
    <citation type="submission" date="2018-05" db="EMBL/GenBank/DDBJ databases">
        <title>Draft genome of Mucuna pruriens seed.</title>
        <authorList>
            <person name="Nnadi N.E."/>
            <person name="Vos R."/>
            <person name="Hasami M.H."/>
            <person name="Devisetty U.K."/>
            <person name="Aguiy J.C."/>
        </authorList>
    </citation>
    <scope>NUCLEOTIDE SEQUENCE [LARGE SCALE GENOMIC DNA]</scope>
    <source>
        <strain evidence="2">JCA_2017</strain>
    </source>
</reference>
<proteinExistence type="predicted"/>
<gene>
    <name evidence="2" type="ORF">CR513_40933</name>
</gene>
<comment type="caution">
    <text evidence="2">The sequence shown here is derived from an EMBL/GenBank/DDBJ whole genome shotgun (WGS) entry which is preliminary data.</text>
</comment>
<protein>
    <submittedName>
        <fullName evidence="2">Uncharacterized protein</fullName>
    </submittedName>
</protein>